<dbReference type="PANTHER" id="PTHR43235">
    <property type="entry name" value="GLUTAMINE AMIDOTRANSFERASE PB2B2.05-RELATED"/>
    <property type="match status" value="1"/>
</dbReference>
<proteinExistence type="predicted"/>
<evidence type="ECO:0000313" key="1">
    <source>
        <dbReference type="EMBL" id="RYU96286.1"/>
    </source>
</evidence>
<dbReference type="AlphaFoldDB" id="A0A4Q5M1U1"/>
<reference evidence="1 2" key="1">
    <citation type="submission" date="2019-02" db="EMBL/GenBank/DDBJ databases">
        <title>Bacterial novel species Emticicia sp. 17J42-9 isolated from soil.</title>
        <authorList>
            <person name="Jung H.-Y."/>
        </authorList>
    </citation>
    <scope>NUCLEOTIDE SEQUENCE [LARGE SCALE GENOMIC DNA]</scope>
    <source>
        <strain evidence="1 2">17J42-9</strain>
    </source>
</reference>
<dbReference type="GO" id="GO:0016811">
    <property type="term" value="F:hydrolase activity, acting on carbon-nitrogen (but not peptide) bonds, in linear amides"/>
    <property type="evidence" value="ECO:0007669"/>
    <property type="project" value="InterPro"/>
</dbReference>
<comment type="caution">
    <text evidence="1">The sequence shown here is derived from an EMBL/GenBank/DDBJ whole genome shotgun (WGS) entry which is preliminary data.</text>
</comment>
<keyword evidence="1" id="KW-0378">Hydrolase</keyword>
<dbReference type="InterPro" id="IPR029062">
    <property type="entry name" value="Class_I_gatase-like"/>
</dbReference>
<name>A0A4Q5M1U1_9BACT</name>
<dbReference type="GO" id="GO:0005829">
    <property type="term" value="C:cytosol"/>
    <property type="evidence" value="ECO:0007669"/>
    <property type="project" value="TreeGrafter"/>
</dbReference>
<dbReference type="InterPro" id="IPR044668">
    <property type="entry name" value="PuuD-like"/>
</dbReference>
<protein>
    <submittedName>
        <fullName evidence="1">Gamma-glutamyl-gamma-aminobutyrate hydrolase family protein</fullName>
    </submittedName>
</protein>
<dbReference type="RefSeq" id="WP_130020267.1">
    <property type="nucleotide sequence ID" value="NZ_SEWF01000008.1"/>
</dbReference>
<dbReference type="EMBL" id="SEWF01000008">
    <property type="protein sequence ID" value="RYU96286.1"/>
    <property type="molecule type" value="Genomic_DNA"/>
</dbReference>
<dbReference type="Proteomes" id="UP000293162">
    <property type="component" value="Unassembled WGS sequence"/>
</dbReference>
<sequence>MKITIGITDCGEKHPIYEQWVLCQNDNIRIIKLGYKENNLEEISQCNGVLLTGGEDVHPRFYNKPENLALCNPAFMDEQRDEFEWKVCEYVFAHKVPLLGICRGLQFANVFLGGTLIGDIPSIGKNNHSKYYEGKDRYHQIEVFPDTELAEITRVTTGEINSAHHQSVDVPADTLVVNALSEDGIVEGLEWKNPNGHSLTLVQWHPERIEDFQNPFNNRIREVFIQAAGGFSLEL</sequence>
<dbReference type="OrthoDB" id="9804920at2"/>
<gene>
    <name evidence="1" type="ORF">EWM59_07160</name>
</gene>
<organism evidence="1 2">
    <name type="scientific">Emticicia agri</name>
    <dbReference type="NCBI Taxonomy" id="2492393"/>
    <lineage>
        <taxon>Bacteria</taxon>
        <taxon>Pseudomonadati</taxon>
        <taxon>Bacteroidota</taxon>
        <taxon>Cytophagia</taxon>
        <taxon>Cytophagales</taxon>
        <taxon>Leadbetterellaceae</taxon>
        <taxon>Emticicia</taxon>
    </lineage>
</organism>
<dbReference type="SUPFAM" id="SSF52317">
    <property type="entry name" value="Class I glutamine amidotransferase-like"/>
    <property type="match status" value="1"/>
</dbReference>
<dbReference type="Pfam" id="PF07722">
    <property type="entry name" value="Peptidase_C26"/>
    <property type="match status" value="1"/>
</dbReference>
<evidence type="ECO:0000313" key="2">
    <source>
        <dbReference type="Proteomes" id="UP000293162"/>
    </source>
</evidence>
<accession>A0A4Q5M1U1</accession>
<keyword evidence="2" id="KW-1185">Reference proteome</keyword>
<dbReference type="Gene3D" id="3.40.50.880">
    <property type="match status" value="1"/>
</dbReference>
<dbReference type="InterPro" id="IPR011697">
    <property type="entry name" value="Peptidase_C26"/>
</dbReference>
<dbReference type="PANTHER" id="PTHR43235:SF1">
    <property type="entry name" value="GLUTAMINE AMIDOTRANSFERASE PB2B2.05-RELATED"/>
    <property type="match status" value="1"/>
</dbReference>
<dbReference type="PROSITE" id="PS51273">
    <property type="entry name" value="GATASE_TYPE_1"/>
    <property type="match status" value="1"/>
</dbReference>